<dbReference type="EC" id="3.1.-.-" evidence="7"/>
<dbReference type="InterPro" id="IPR023091">
    <property type="entry name" value="MetalPrtase_cat_dom_sf_prd"/>
</dbReference>
<evidence type="ECO:0000256" key="3">
    <source>
        <dbReference type="ARBA" id="ARBA00022723"/>
    </source>
</evidence>
<dbReference type="GO" id="GO:0004222">
    <property type="term" value="F:metalloendopeptidase activity"/>
    <property type="evidence" value="ECO:0007669"/>
    <property type="project" value="InterPro"/>
</dbReference>
<comment type="subcellular location">
    <subcellularLocation>
        <location evidence="7">Cytoplasm</location>
    </subcellularLocation>
</comment>
<protein>
    <recommendedName>
        <fullName evidence="7">Endoribonuclease YbeY</fullName>
        <ecNumber evidence="7">3.1.-.-</ecNumber>
    </recommendedName>
</protein>
<dbReference type="NCBIfam" id="TIGR00043">
    <property type="entry name" value="rRNA maturation RNase YbeY"/>
    <property type="match status" value="1"/>
</dbReference>
<evidence type="ECO:0000256" key="1">
    <source>
        <dbReference type="ARBA" id="ARBA00010875"/>
    </source>
</evidence>
<comment type="function">
    <text evidence="7">Single strand-specific metallo-endoribonuclease involved in late-stage 70S ribosome quality control and in maturation of the 3' terminus of the 16S rRNA.</text>
</comment>
<dbReference type="PANTHER" id="PTHR46986">
    <property type="entry name" value="ENDORIBONUCLEASE YBEY, CHLOROPLASTIC"/>
    <property type="match status" value="1"/>
</dbReference>
<evidence type="ECO:0000256" key="7">
    <source>
        <dbReference type="HAMAP-Rule" id="MF_00009"/>
    </source>
</evidence>
<gene>
    <name evidence="7" type="primary">ybeY</name>
    <name evidence="8" type="ORF">GGQ98_000839</name>
</gene>
<accession>A0A7W7B1F4</accession>
<dbReference type="PANTHER" id="PTHR46986:SF1">
    <property type="entry name" value="ENDORIBONUCLEASE YBEY, CHLOROPLASTIC"/>
    <property type="match status" value="1"/>
</dbReference>
<dbReference type="InterPro" id="IPR020549">
    <property type="entry name" value="YbeY_CS"/>
</dbReference>
<keyword evidence="4 7" id="KW-0255">Endonuclease</keyword>
<feature type="binding site" evidence="7">
    <location>
        <position position="128"/>
    </location>
    <ligand>
        <name>Zn(2+)</name>
        <dbReference type="ChEBI" id="CHEBI:29105"/>
        <note>catalytic</note>
    </ligand>
</feature>
<evidence type="ECO:0000256" key="2">
    <source>
        <dbReference type="ARBA" id="ARBA00022722"/>
    </source>
</evidence>
<reference evidence="8 9" key="1">
    <citation type="submission" date="2020-08" db="EMBL/GenBank/DDBJ databases">
        <title>Genomic Encyclopedia of Type Strains, Phase IV (KMG-IV): sequencing the most valuable type-strain genomes for metagenomic binning, comparative biology and taxonomic classification.</title>
        <authorList>
            <person name="Goeker M."/>
        </authorList>
    </citation>
    <scope>NUCLEOTIDE SEQUENCE [LARGE SCALE GENOMIC DNA]</scope>
    <source>
        <strain evidence="8 9">DSM 17328</strain>
    </source>
</reference>
<keyword evidence="6 7" id="KW-0862">Zinc</keyword>
<evidence type="ECO:0000256" key="4">
    <source>
        <dbReference type="ARBA" id="ARBA00022759"/>
    </source>
</evidence>
<dbReference type="GO" id="GO:0004521">
    <property type="term" value="F:RNA endonuclease activity"/>
    <property type="evidence" value="ECO:0007669"/>
    <property type="project" value="UniProtKB-UniRule"/>
</dbReference>
<dbReference type="SUPFAM" id="SSF55486">
    <property type="entry name" value="Metalloproteases ('zincins'), catalytic domain"/>
    <property type="match status" value="1"/>
</dbReference>
<feature type="binding site" evidence="7">
    <location>
        <position position="138"/>
    </location>
    <ligand>
        <name>Zn(2+)</name>
        <dbReference type="ChEBI" id="CHEBI:29105"/>
        <note>catalytic</note>
    </ligand>
</feature>
<comment type="caution">
    <text evidence="8">The sequence shown here is derived from an EMBL/GenBank/DDBJ whole genome shotgun (WGS) entry which is preliminary data.</text>
</comment>
<evidence type="ECO:0000313" key="8">
    <source>
        <dbReference type="EMBL" id="MBB4631232.1"/>
    </source>
</evidence>
<dbReference type="InterPro" id="IPR002036">
    <property type="entry name" value="YbeY"/>
</dbReference>
<keyword evidence="7" id="KW-0963">Cytoplasm</keyword>
<comment type="cofactor">
    <cofactor evidence="7">
        <name>Zn(2+)</name>
        <dbReference type="ChEBI" id="CHEBI:29105"/>
    </cofactor>
    <text evidence="7">Binds 1 zinc ion.</text>
</comment>
<evidence type="ECO:0000256" key="6">
    <source>
        <dbReference type="ARBA" id="ARBA00022833"/>
    </source>
</evidence>
<dbReference type="GO" id="GO:0008270">
    <property type="term" value="F:zinc ion binding"/>
    <property type="evidence" value="ECO:0007669"/>
    <property type="project" value="UniProtKB-UniRule"/>
</dbReference>
<keyword evidence="3 7" id="KW-0479">Metal-binding</keyword>
<keyword evidence="7" id="KW-0690">Ribosome biogenesis</keyword>
<keyword evidence="5 7" id="KW-0378">Hydrolase</keyword>
<keyword evidence="7" id="KW-0698">rRNA processing</keyword>
<evidence type="ECO:0000256" key="5">
    <source>
        <dbReference type="ARBA" id="ARBA00022801"/>
    </source>
</evidence>
<keyword evidence="2 7" id="KW-0540">Nuclease</keyword>
<organism evidence="8 9">
    <name type="scientific">Sphingosinicella soli</name>
    <dbReference type="NCBI Taxonomy" id="333708"/>
    <lineage>
        <taxon>Bacteria</taxon>
        <taxon>Pseudomonadati</taxon>
        <taxon>Pseudomonadota</taxon>
        <taxon>Alphaproteobacteria</taxon>
        <taxon>Sphingomonadales</taxon>
        <taxon>Sphingosinicellaceae</taxon>
        <taxon>Sphingosinicella</taxon>
    </lineage>
</organism>
<dbReference type="Gene3D" id="3.40.390.30">
    <property type="entry name" value="Metalloproteases ('zincins'), catalytic domain"/>
    <property type="match status" value="1"/>
</dbReference>
<name>A0A7W7B1F4_9SPHN</name>
<dbReference type="RefSeq" id="WP_184065559.1">
    <property type="nucleotide sequence ID" value="NZ_JACHNZ010000007.1"/>
</dbReference>
<dbReference type="EMBL" id="JACHNZ010000007">
    <property type="protein sequence ID" value="MBB4631232.1"/>
    <property type="molecule type" value="Genomic_DNA"/>
</dbReference>
<comment type="similarity">
    <text evidence="1 7">Belongs to the endoribonuclease YbeY family.</text>
</comment>
<evidence type="ECO:0000313" key="9">
    <source>
        <dbReference type="Proteomes" id="UP000566324"/>
    </source>
</evidence>
<keyword evidence="9" id="KW-1185">Reference proteome</keyword>
<sequence length="168" mass="18032">MLDVAATVAGGTWPDIDWTARAETACRAALGESPYAGLIDASFCCEVSIRLTDDEEVKTLNAQYRGKDKPTNVLSFPMVQPDLLESLSNSDDGEVLLGDIVLADGVVTREAAERGISMTDHAAHLIVHGLLHLVGYDHENDADADAMEEMERRALFSLGIANPYAGEA</sequence>
<feature type="binding site" evidence="7">
    <location>
        <position position="132"/>
    </location>
    <ligand>
        <name>Zn(2+)</name>
        <dbReference type="ChEBI" id="CHEBI:29105"/>
        <note>catalytic</note>
    </ligand>
</feature>
<dbReference type="GO" id="GO:0006364">
    <property type="term" value="P:rRNA processing"/>
    <property type="evidence" value="ECO:0007669"/>
    <property type="project" value="UniProtKB-UniRule"/>
</dbReference>
<dbReference type="GO" id="GO:0005737">
    <property type="term" value="C:cytoplasm"/>
    <property type="evidence" value="ECO:0007669"/>
    <property type="project" value="UniProtKB-SubCell"/>
</dbReference>
<dbReference type="HAMAP" id="MF_00009">
    <property type="entry name" value="Endoribonucl_YbeY"/>
    <property type="match status" value="1"/>
</dbReference>
<dbReference type="Proteomes" id="UP000566324">
    <property type="component" value="Unassembled WGS sequence"/>
</dbReference>
<dbReference type="PROSITE" id="PS01306">
    <property type="entry name" value="UPF0054"/>
    <property type="match status" value="1"/>
</dbReference>
<dbReference type="Pfam" id="PF02130">
    <property type="entry name" value="YbeY"/>
    <property type="match status" value="1"/>
</dbReference>
<proteinExistence type="inferred from homology"/>
<dbReference type="AlphaFoldDB" id="A0A7W7B1F4"/>